<dbReference type="EMBL" id="JAJADQ010000001">
    <property type="protein sequence ID" value="MCB2376570.1"/>
    <property type="molecule type" value="Genomic_DNA"/>
</dbReference>
<accession>A0ABS8A851</accession>
<keyword evidence="2" id="KW-1185">Reference proteome</keyword>
<gene>
    <name evidence="1" type="ORF">LGH70_03190</name>
</gene>
<dbReference type="RefSeq" id="WP_226182617.1">
    <property type="nucleotide sequence ID" value="NZ_JAJADQ010000001.1"/>
</dbReference>
<reference evidence="1" key="1">
    <citation type="submission" date="2021-10" db="EMBL/GenBank/DDBJ databases">
        <authorList>
            <person name="Dean J.D."/>
            <person name="Kim M.K."/>
            <person name="Newey C.N."/>
            <person name="Stoker T.S."/>
            <person name="Thompson D.W."/>
            <person name="Grose J.H."/>
        </authorList>
    </citation>
    <scope>NUCLEOTIDE SEQUENCE</scope>
    <source>
        <strain evidence="1">BT635</strain>
    </source>
</reference>
<protein>
    <submittedName>
        <fullName evidence="1">Uncharacterized protein</fullName>
    </submittedName>
</protein>
<dbReference type="Proteomes" id="UP001165297">
    <property type="component" value="Unassembled WGS sequence"/>
</dbReference>
<evidence type="ECO:0000313" key="2">
    <source>
        <dbReference type="Proteomes" id="UP001165297"/>
    </source>
</evidence>
<proteinExistence type="predicted"/>
<comment type="caution">
    <text evidence="1">The sequence shown here is derived from an EMBL/GenBank/DDBJ whole genome shotgun (WGS) entry which is preliminary data.</text>
</comment>
<evidence type="ECO:0000313" key="1">
    <source>
        <dbReference type="EMBL" id="MCB2376570.1"/>
    </source>
</evidence>
<name>A0ABS8A851_9BACT</name>
<organism evidence="1 2">
    <name type="scientific">Hymenobacter nitidus</name>
    <dbReference type="NCBI Taxonomy" id="2880929"/>
    <lineage>
        <taxon>Bacteria</taxon>
        <taxon>Pseudomonadati</taxon>
        <taxon>Bacteroidota</taxon>
        <taxon>Cytophagia</taxon>
        <taxon>Cytophagales</taxon>
        <taxon>Hymenobacteraceae</taxon>
        <taxon>Hymenobacter</taxon>
    </lineage>
</organism>
<sequence length="158" mass="17276">MPKGNNFAANLAETDMAAARAAVNALQGKLAFVPQQPAELITSTTISAERLPLADLALQAAEQDPDVMRKSCDPEQLRAKIEAYRALTSLRNQLEPELKRLDNAINVLGSDILFMTNNVHEDIEKDKGESTTLGELRQKINAYYARPRGTAKVTPKSA</sequence>